<dbReference type="EMBL" id="JMIH01000034">
    <property type="protein sequence ID" value="KEO71897.1"/>
    <property type="molecule type" value="Genomic_DNA"/>
</dbReference>
<protein>
    <submittedName>
        <fullName evidence="3">Peptidase S9</fullName>
    </submittedName>
</protein>
<keyword evidence="4" id="KW-1185">Reference proteome</keyword>
<evidence type="ECO:0000259" key="1">
    <source>
        <dbReference type="Pfam" id="PF00326"/>
    </source>
</evidence>
<proteinExistence type="predicted"/>
<dbReference type="Pfam" id="PF00326">
    <property type="entry name" value="Peptidase_S9"/>
    <property type="match status" value="1"/>
</dbReference>
<dbReference type="PANTHER" id="PTHR11731:SF118">
    <property type="entry name" value="BLR1971 PROTEIN"/>
    <property type="match status" value="1"/>
</dbReference>
<comment type="caution">
    <text evidence="3">The sequence shown here is derived from an EMBL/GenBank/DDBJ whole genome shotgun (WGS) entry which is preliminary data.</text>
</comment>
<dbReference type="PANTHER" id="PTHR11731">
    <property type="entry name" value="PROTEASE FAMILY S9B,C DIPEPTIDYL-PEPTIDASE IV-RELATED"/>
    <property type="match status" value="1"/>
</dbReference>
<reference evidence="3 4" key="1">
    <citation type="submission" date="2014-04" db="EMBL/GenBank/DDBJ databases">
        <title>Characterization and application of a salt tolerant electro-active bacterium.</title>
        <authorList>
            <person name="Yang L."/>
            <person name="Wei S."/>
            <person name="Tay Q.X.M."/>
        </authorList>
    </citation>
    <scope>NUCLEOTIDE SEQUENCE [LARGE SCALE GENOMIC DNA]</scope>
    <source>
        <strain evidence="3 4">LY1</strain>
    </source>
</reference>
<feature type="domain" description="Peptidase S9 prolyl oligopeptidase catalytic" evidence="1">
    <location>
        <begin position="571"/>
        <end position="750"/>
    </location>
</feature>
<dbReference type="SUPFAM" id="SSF82171">
    <property type="entry name" value="DPP6 N-terminal domain-like"/>
    <property type="match status" value="1"/>
</dbReference>
<organism evidence="3 4">
    <name type="scientific">Anditalea andensis</name>
    <dbReference type="NCBI Taxonomy" id="1048983"/>
    <lineage>
        <taxon>Bacteria</taxon>
        <taxon>Pseudomonadati</taxon>
        <taxon>Bacteroidota</taxon>
        <taxon>Cytophagia</taxon>
        <taxon>Cytophagales</taxon>
        <taxon>Cytophagaceae</taxon>
        <taxon>Anditalea</taxon>
    </lineage>
</organism>
<dbReference type="SUPFAM" id="SSF53474">
    <property type="entry name" value="alpha/beta-Hydrolases"/>
    <property type="match status" value="1"/>
</dbReference>
<dbReference type="Pfam" id="PF00930">
    <property type="entry name" value="DPPIV_N"/>
    <property type="match status" value="1"/>
</dbReference>
<dbReference type="Gene3D" id="3.40.50.1820">
    <property type="entry name" value="alpha/beta hydrolase"/>
    <property type="match status" value="1"/>
</dbReference>
<sequence length="759" mass="87164">MINIYIMVTLLSNSLKKIQCEKYTYSLFLLLFLSYFGNVTAQGTAADHQRAEVIKEVMDNAMYNTPKDFVWLEDHSKFWYINPSRNGNEIILVDAENRTKKVAVDLQKLANTLSSTSGLSIDVSQLNLQGLKFVNEKEISFQFDRKAWKYDLVSFQLKYIEGEVEESRGAGYWGANREEQKENHPLSSPDGKWEAYIKNNNVYIKNKSVDNEEFALSFDGSPGEYYSSYIYWSPDSRYLATFKVRPNQNRILYLLESSPIDQLQPKLHTRNYLKPGDALPQKKPGLFSVYDKKQIPVHTGLGDQYHVTHPVWRKDSRSFTFEYNERGHQAYKVLDVEAHTGKVKEIIAEKSNTFIDYSSKKVRYDVKDGKEIIWASERDGWNHLYLYDGVTGKVKNQITKGEWVVRKLIHVDENSRTLIFEGSGMDTGEDPYLIKYYRINFDGSGMVTLTKEEANHSAFFSDNYKYFVDSYSRLDLPPVTVLRSAEDGKVIMELEKADVKDLLKAGWKAPEVFSAKARDNKTDIWGFIIRPSNFNPNKVYPVIEYIYAGPHSSHVPKTYNSEFRYRFLHEIAELGFIVVQLDGMGTSNRSKAFHDIAWKNLKDAGFPDRIKWIRAAAEKYPYMDTSRVGIFGNSAGGQSSAGALLLHPDFYKVAVSSSGCHDNRMDKMWWNEQWMGFPIGPHYAESSNVTHAHKLEGKLMLILGELDDNVDPASSLQLVNALIKANKDFDFLMIPGMGHSLGGDYGERKRREFFLKHLY</sequence>
<dbReference type="Gene3D" id="2.140.10.30">
    <property type="entry name" value="Dipeptidylpeptidase IV, N-terminal domain"/>
    <property type="match status" value="1"/>
</dbReference>
<dbReference type="InterPro" id="IPR029058">
    <property type="entry name" value="AB_hydrolase_fold"/>
</dbReference>
<dbReference type="InterPro" id="IPR002469">
    <property type="entry name" value="Peptidase_S9B_N"/>
</dbReference>
<feature type="domain" description="Dipeptidylpeptidase IV N-terminal" evidence="2">
    <location>
        <begin position="179"/>
        <end position="478"/>
    </location>
</feature>
<evidence type="ECO:0000313" key="3">
    <source>
        <dbReference type="EMBL" id="KEO71897.1"/>
    </source>
</evidence>
<accession>A0A074LDM7</accession>
<dbReference type="InterPro" id="IPR050278">
    <property type="entry name" value="Serine_Prot_S9B/DPPIV"/>
</dbReference>
<dbReference type="GO" id="GO:0008236">
    <property type="term" value="F:serine-type peptidase activity"/>
    <property type="evidence" value="ECO:0007669"/>
    <property type="project" value="InterPro"/>
</dbReference>
<name>A0A074LDM7_9BACT</name>
<dbReference type="GO" id="GO:0006508">
    <property type="term" value="P:proteolysis"/>
    <property type="evidence" value="ECO:0007669"/>
    <property type="project" value="InterPro"/>
</dbReference>
<dbReference type="AlphaFoldDB" id="A0A074LDM7"/>
<evidence type="ECO:0000259" key="2">
    <source>
        <dbReference type="Pfam" id="PF00930"/>
    </source>
</evidence>
<dbReference type="Proteomes" id="UP000027821">
    <property type="component" value="Unassembled WGS sequence"/>
</dbReference>
<dbReference type="STRING" id="1048983.EL17_20485"/>
<evidence type="ECO:0000313" key="4">
    <source>
        <dbReference type="Proteomes" id="UP000027821"/>
    </source>
</evidence>
<dbReference type="eggNOG" id="COG1506">
    <property type="taxonomic scope" value="Bacteria"/>
</dbReference>
<gene>
    <name evidence="3" type="ORF">EL17_20485</name>
</gene>
<dbReference type="InterPro" id="IPR001375">
    <property type="entry name" value="Peptidase_S9_cat"/>
</dbReference>